<accession>A0AAV4LF07</accession>
<dbReference type="Pfam" id="PF00860">
    <property type="entry name" value="Xan_ur_permease"/>
    <property type="match status" value="1"/>
</dbReference>
<evidence type="ECO:0000313" key="8">
    <source>
        <dbReference type="EMBL" id="GIM46397.1"/>
    </source>
</evidence>
<proteinExistence type="inferred from homology"/>
<evidence type="ECO:0000256" key="3">
    <source>
        <dbReference type="ARBA" id="ARBA00022448"/>
    </source>
</evidence>
<feature type="transmembrane region" description="Helical" evidence="7">
    <location>
        <begin position="136"/>
        <end position="159"/>
    </location>
</feature>
<comment type="caution">
    <text evidence="8">The sequence shown here is derived from an EMBL/GenBank/DDBJ whole genome shotgun (WGS) entry which is preliminary data.</text>
</comment>
<evidence type="ECO:0000256" key="5">
    <source>
        <dbReference type="ARBA" id="ARBA00022989"/>
    </source>
</evidence>
<keyword evidence="9" id="KW-1185">Reference proteome</keyword>
<keyword evidence="4 7" id="KW-0812">Transmembrane</keyword>
<feature type="transmembrane region" description="Helical" evidence="7">
    <location>
        <begin position="252"/>
        <end position="271"/>
    </location>
</feature>
<evidence type="ECO:0000256" key="4">
    <source>
        <dbReference type="ARBA" id="ARBA00022692"/>
    </source>
</evidence>
<dbReference type="RefSeq" id="WP_282199505.1">
    <property type="nucleotide sequence ID" value="NZ_BOQE01000001.1"/>
</dbReference>
<evidence type="ECO:0000256" key="6">
    <source>
        <dbReference type="ARBA" id="ARBA00023136"/>
    </source>
</evidence>
<reference evidence="8" key="1">
    <citation type="journal article" date="2023" name="Int. J. Syst. Evol. Microbiol.">
        <title>Collibacillus ludicampi gen. nov., sp. nov., a new soil bacterium of the family Alicyclobacillaceae.</title>
        <authorList>
            <person name="Jojima T."/>
            <person name="Ioku Y."/>
            <person name="Fukuta Y."/>
            <person name="Shirasaka N."/>
            <person name="Matsumura Y."/>
            <person name="Mori M."/>
        </authorList>
    </citation>
    <scope>NUCLEOTIDE SEQUENCE</scope>
    <source>
        <strain evidence="8">TP075</strain>
    </source>
</reference>
<feature type="transmembrane region" description="Helical" evidence="7">
    <location>
        <begin position="107"/>
        <end position="130"/>
    </location>
</feature>
<evidence type="ECO:0000256" key="2">
    <source>
        <dbReference type="ARBA" id="ARBA00008821"/>
    </source>
</evidence>
<dbReference type="InterPro" id="IPR006043">
    <property type="entry name" value="NCS2"/>
</dbReference>
<name>A0AAV4LF07_9BACL</name>
<dbReference type="EMBL" id="BOQE01000001">
    <property type="protein sequence ID" value="GIM46397.1"/>
    <property type="molecule type" value="Genomic_DNA"/>
</dbReference>
<comment type="subcellular location">
    <subcellularLocation>
        <location evidence="1">Membrane</location>
        <topology evidence="1">Multi-pass membrane protein</topology>
    </subcellularLocation>
</comment>
<feature type="transmembrane region" description="Helical" evidence="7">
    <location>
        <begin position="406"/>
        <end position="430"/>
    </location>
</feature>
<keyword evidence="5 7" id="KW-1133">Transmembrane helix</keyword>
<dbReference type="NCBIfam" id="NF037981">
    <property type="entry name" value="NCS2_1"/>
    <property type="match status" value="1"/>
</dbReference>
<protein>
    <submittedName>
        <fullName evidence="8">Uracil permease</fullName>
    </submittedName>
</protein>
<sequence length="439" mass="46211">MEARENNQPEGAAHLTVGVEEKLPPVKSLLYALQHVFVSNVWLDPVFVASMIGLPLALSANMVNAIFIAAGLVTLTQATRLVRLPVIQGPSAAFDSLMITAGKANGLAAAAGGIILSALFVFILAVTGLIGRLRSVFTPVVTGSVIFIVGVALSGFTLFEFLGGSPGMSTFLAKPVLLMSISTSLVVIVLSVFGKGIWRSYAFLIGLVVGDIIAWSLGKIDVSAVAEKAWFGFPQLLPYGPLEINGKAFTTFFFAYIVAVIEAMGVYHAAAEVVRIPLDEKRIRYGFMGESLGSIVSSFIGGFPTTAFGQNVGLLRLTGVASRHVVIVAGVIFLVLGFVPKAGALLALTPDAVVGGLFLPAAASLIFSGIGLLARMEKNDVNYMIAGMSILLAIALPENFKGMEGIIAEFLSNTILVGAMTAILLQILLVNLPRMVRRS</sequence>
<evidence type="ECO:0000256" key="1">
    <source>
        <dbReference type="ARBA" id="ARBA00004141"/>
    </source>
</evidence>
<feature type="transmembrane region" description="Helical" evidence="7">
    <location>
        <begin position="381"/>
        <end position="400"/>
    </location>
</feature>
<dbReference type="GO" id="GO:0042907">
    <property type="term" value="F:xanthine transmembrane transporter activity"/>
    <property type="evidence" value="ECO:0007669"/>
    <property type="project" value="TreeGrafter"/>
</dbReference>
<dbReference type="Proteomes" id="UP001057291">
    <property type="component" value="Unassembled WGS sequence"/>
</dbReference>
<feature type="transmembrane region" description="Helical" evidence="7">
    <location>
        <begin position="352"/>
        <end position="374"/>
    </location>
</feature>
<evidence type="ECO:0000256" key="7">
    <source>
        <dbReference type="SAM" id="Phobius"/>
    </source>
</evidence>
<comment type="similarity">
    <text evidence="2">Belongs to the nucleobase:cation symporter-2 (NCS2) (TC 2.A.40) family.</text>
</comment>
<feature type="transmembrane region" description="Helical" evidence="7">
    <location>
        <begin position="171"/>
        <end position="194"/>
    </location>
</feature>
<dbReference type="PANTHER" id="PTHR42810:SF2">
    <property type="entry name" value="PURINE PERMEASE C1399.01C-RELATED"/>
    <property type="match status" value="1"/>
</dbReference>
<dbReference type="PANTHER" id="PTHR42810">
    <property type="entry name" value="PURINE PERMEASE C1399.01C-RELATED"/>
    <property type="match status" value="1"/>
</dbReference>
<feature type="transmembrane region" description="Helical" evidence="7">
    <location>
        <begin position="46"/>
        <end position="75"/>
    </location>
</feature>
<dbReference type="GO" id="GO:0005886">
    <property type="term" value="C:plasma membrane"/>
    <property type="evidence" value="ECO:0007669"/>
    <property type="project" value="TreeGrafter"/>
</dbReference>
<evidence type="ECO:0000313" key="9">
    <source>
        <dbReference type="Proteomes" id="UP001057291"/>
    </source>
</evidence>
<keyword evidence="6 7" id="KW-0472">Membrane</keyword>
<feature type="transmembrane region" description="Helical" evidence="7">
    <location>
        <begin position="321"/>
        <end position="340"/>
    </location>
</feature>
<gene>
    <name evidence="8" type="ORF">DNHGIG_19460</name>
</gene>
<dbReference type="AlphaFoldDB" id="A0AAV4LF07"/>
<organism evidence="8 9">
    <name type="scientific">Collibacillus ludicampi</name>
    <dbReference type="NCBI Taxonomy" id="2771369"/>
    <lineage>
        <taxon>Bacteria</taxon>
        <taxon>Bacillati</taxon>
        <taxon>Bacillota</taxon>
        <taxon>Bacilli</taxon>
        <taxon>Bacillales</taxon>
        <taxon>Alicyclobacillaceae</taxon>
        <taxon>Collibacillus</taxon>
    </lineage>
</organism>
<feature type="transmembrane region" description="Helical" evidence="7">
    <location>
        <begin position="200"/>
        <end position="218"/>
    </location>
</feature>
<keyword evidence="3" id="KW-0813">Transport</keyword>